<keyword evidence="1" id="KW-0479">Metal-binding</keyword>
<feature type="compositionally biased region" description="Polar residues" evidence="5">
    <location>
        <begin position="533"/>
        <end position="551"/>
    </location>
</feature>
<dbReference type="InterPro" id="IPR036457">
    <property type="entry name" value="PPM-type-like_dom_sf"/>
</dbReference>
<feature type="region of interest" description="Disordered" evidence="5">
    <location>
        <begin position="848"/>
        <end position="905"/>
    </location>
</feature>
<feature type="compositionally biased region" description="Low complexity" evidence="5">
    <location>
        <begin position="1441"/>
        <end position="1474"/>
    </location>
</feature>
<feature type="compositionally biased region" description="Low complexity" evidence="5">
    <location>
        <begin position="1664"/>
        <end position="1673"/>
    </location>
</feature>
<feature type="region of interest" description="Disordered" evidence="5">
    <location>
        <begin position="995"/>
        <end position="1346"/>
    </location>
</feature>
<dbReference type="SMART" id="SM00332">
    <property type="entry name" value="PP2Cc"/>
    <property type="match status" value="1"/>
</dbReference>
<feature type="compositionally biased region" description="Low complexity" evidence="5">
    <location>
        <begin position="1610"/>
        <end position="1635"/>
    </location>
</feature>
<feature type="compositionally biased region" description="Basic and acidic residues" evidence="5">
    <location>
        <begin position="1708"/>
        <end position="1718"/>
    </location>
</feature>
<dbReference type="Proteomes" id="UP001652740">
    <property type="component" value="Unplaced"/>
</dbReference>
<feature type="compositionally biased region" description="Low complexity" evidence="5">
    <location>
        <begin position="1681"/>
        <end position="1707"/>
    </location>
</feature>
<sequence length="1794" mass="192463">MGDKEDYLTSYRVFFENFAATVNPEDQLPVHIAGYTITEAELPGEVLYWTTQYLIEKQCPQTLMTPLRRIILDEVRVASKKQPNEFGYKSDDSVYIALRLMQAVTARLIGVCLRYLDNSKLDSLPPPPPLTQRDMKTVSCATKNSRRVMEDRHVEVGNLEALFGIDSTERTSFYAVYDGHAGSAAATYCAAHLHQYLVESPHFRGDLGRAIRDAFLRTDAEFVRKCNQERACGGSTAVAVAVRARQLIAAWAGDSLALLAKRMRLMQLVRPHKPGREDERDRIEAAGGTVIYWGTWRVNGQLAVSRAIGDAQYKPYVIARPEIATVDLDGDEDFVVVACDGLWDFVSEDDVALAVYRQLAIDPDDLKAVTRRLIVQAKRQGSADNISIIVVFLKDPRDIAADNCPPMELGLDNALANPPPFAMEAEACKRQLESSAAESVDNDNSDSDSEDLGPETAVDVDDIDADRNHEPAPPTPPAHAVEEGHVDGALVDNVAESGEESEDEWNYYKGEGDREEQNPSEEPDEPPRSETPCQDNSAWETSSVDMNSSPLNPDAPVFIPGSVAGGDVLLAESPRKPVPMDDIELPDVAQFETEAVVRPAELLDLDNCDQLNGHHNVSINETGIENFNGNDKCNMDSLGFGFSVGKEPDKVTDTDLIQDFERIQKDTTDFCNVQVFQTQSETNPFANDDNNELLERLKNKERDPMSMSFYQEKDDDTCERLNKNTSHVDLNAVQPLPDSDDEDIQSNGVYENLIEHDKENVLPLKHTDGDVQEPNNDIMKFDCRPDLAENDLVSNFERVDNFIDNNVDGTNNIQSYSNMEFDCGNVPQDTVLQTDTPESHKLLFEQIPEIPDGKSSELGFTNEDLQDPSESEKDTRVFTPQDDISQDVDMESKPDDSPDLDTQSGFKEEHVGDVYSVEKSQVVSPEPTQHTNDKENEIVSETVFSLDNHEVVEHVPMSFSPVQEDKNKGPTTPDFTQDTQESTIVDIHQTYESNLESDNVCQSKNEVDTREVPITDDTITSEIDIKLETNQDIGRGVETPLPTEPSLPSQSPVPCESSFPSESLPIESSQSPLPSQSPIPVETLEPAQSPLLNQSPLLSNSPYPSESLHAVKSPVQSESLLPSESPIPSQSPVPALSPVPVSTEPIVQPSSPEPIDSPVPISEDTTNVTSAVSPAPLQSPIPETELTLAKSPAPSHSPTEMIHSPVPSEKLRDQSPLPAEVPLPRESPLPADSPLPAESPLPVESSLPIESSIPREEFVPTDVSSLADHEPTSVALESTLRPETASPQTASPLPGEPASNFDGDRHTPAVDVRLTPEVPYEPSQPEETSTILETTSGPTPDLVPDERDDVVQQSHAELVTDIDIGIPESRAQEICVPVTNEIHHEDSVLPASGTDAAAAPAALSPQPPAALEVSPLNETHIAADIAPEKQAESVAPATVAAAAAGAAAATAAVVAAAKSKTPTTKKSPTTPTAKPDSRTTKPASKPTASPRTTAASPKKPTSTPTARPATTARTPTAPKPATPASKPATPASKTTPATKTTAAPARVSASRATTTALKSPAAAREAPVTAKTAAATRAAPAAKPAAARVPAARAAPAAAPAARPAPRPAAPARSAAAPTRPATAPARSTAASAAAKPKETKPKAPEKKPLTNGDAKETKPPQRAPTRPATARPAPRPTPRAPAATTAPASVPAKNAAPKPAPRATTKPMDKQTKDLANKRITAKAAPPRTATTKAPATTKSTSAKAVPKKAAESPKKEIAQTNGLTNGALEPQLTKPPPSPPAADNALLPDVIA</sequence>
<proteinExistence type="inferred from homology"/>
<dbReference type="Pfam" id="PF00481">
    <property type="entry name" value="PP2C"/>
    <property type="match status" value="1"/>
</dbReference>
<evidence type="ECO:0000256" key="2">
    <source>
        <dbReference type="ARBA" id="ARBA00022801"/>
    </source>
</evidence>
<feature type="compositionally biased region" description="Polar residues" evidence="5">
    <location>
        <begin position="1163"/>
        <end position="1172"/>
    </location>
</feature>
<reference evidence="8" key="1">
    <citation type="submission" date="2025-08" db="UniProtKB">
        <authorList>
            <consortium name="RefSeq"/>
        </authorList>
    </citation>
    <scope>IDENTIFICATION</scope>
    <source>
        <tissue evidence="8">Whole larvae</tissue>
    </source>
</reference>
<feature type="compositionally biased region" description="Low complexity" evidence="5">
    <location>
        <begin position="1522"/>
        <end position="1602"/>
    </location>
</feature>
<feature type="compositionally biased region" description="Polar residues" evidence="5">
    <location>
        <begin position="1325"/>
        <end position="1338"/>
    </location>
</feature>
<feature type="compositionally biased region" description="Acidic residues" evidence="5">
    <location>
        <begin position="440"/>
        <end position="456"/>
    </location>
</feature>
<feature type="compositionally biased region" description="Basic and acidic residues" evidence="5">
    <location>
        <begin position="1636"/>
        <end position="1660"/>
    </location>
</feature>
<evidence type="ECO:0000259" key="6">
    <source>
        <dbReference type="PROSITE" id="PS51746"/>
    </source>
</evidence>
<dbReference type="InterPro" id="IPR001932">
    <property type="entry name" value="PPM-type_phosphatase-like_dom"/>
</dbReference>
<comment type="similarity">
    <text evidence="4">Belongs to the PP2C family.</text>
</comment>
<dbReference type="RefSeq" id="XP_052757526.1">
    <property type="nucleotide sequence ID" value="XM_052901566.1"/>
</dbReference>
<dbReference type="CDD" id="cd00143">
    <property type="entry name" value="PP2Cc"/>
    <property type="match status" value="1"/>
</dbReference>
<feature type="region of interest" description="Disordered" evidence="5">
    <location>
        <begin position="428"/>
        <end position="456"/>
    </location>
</feature>
<keyword evidence="2 4" id="KW-0378">Hydrolase</keyword>
<dbReference type="SUPFAM" id="SSF81606">
    <property type="entry name" value="PP2C-like"/>
    <property type="match status" value="1"/>
</dbReference>
<gene>
    <name evidence="8" type="primary">LOC113517356</name>
</gene>
<evidence type="ECO:0000256" key="4">
    <source>
        <dbReference type="RuleBase" id="RU003465"/>
    </source>
</evidence>
<feature type="compositionally biased region" description="Low complexity" evidence="5">
    <location>
        <begin position="1492"/>
        <end position="1516"/>
    </location>
</feature>
<feature type="compositionally biased region" description="Pro residues" evidence="5">
    <location>
        <begin position="1219"/>
        <end position="1239"/>
    </location>
</feature>
<feature type="compositionally biased region" description="Low complexity" evidence="5">
    <location>
        <begin position="1060"/>
        <end position="1128"/>
    </location>
</feature>
<organism evidence="7 8">
    <name type="scientific">Galleria mellonella</name>
    <name type="common">Greater wax moth</name>
    <dbReference type="NCBI Taxonomy" id="7137"/>
    <lineage>
        <taxon>Eukaryota</taxon>
        <taxon>Metazoa</taxon>
        <taxon>Ecdysozoa</taxon>
        <taxon>Arthropoda</taxon>
        <taxon>Hexapoda</taxon>
        <taxon>Insecta</taxon>
        <taxon>Pterygota</taxon>
        <taxon>Neoptera</taxon>
        <taxon>Endopterygota</taxon>
        <taxon>Lepidoptera</taxon>
        <taxon>Glossata</taxon>
        <taxon>Ditrysia</taxon>
        <taxon>Pyraloidea</taxon>
        <taxon>Pyralidae</taxon>
        <taxon>Galleriinae</taxon>
        <taxon>Galleria</taxon>
    </lineage>
</organism>
<dbReference type="InterPro" id="IPR000222">
    <property type="entry name" value="PP2C_BS"/>
</dbReference>
<evidence type="ECO:0000313" key="7">
    <source>
        <dbReference type="Proteomes" id="UP001652740"/>
    </source>
</evidence>
<keyword evidence="3 4" id="KW-0904">Protein phosphatase</keyword>
<feature type="domain" description="PPM-type phosphatase" evidence="6">
    <location>
        <begin position="136"/>
        <end position="393"/>
    </location>
</feature>
<dbReference type="InterPro" id="IPR015655">
    <property type="entry name" value="PP2C"/>
</dbReference>
<dbReference type="PROSITE" id="PS51746">
    <property type="entry name" value="PPM_2"/>
    <property type="match status" value="1"/>
</dbReference>
<dbReference type="GeneID" id="113517356"/>
<protein>
    <submittedName>
        <fullName evidence="8">Titin-like</fullName>
    </submittedName>
</protein>
<evidence type="ECO:0000256" key="5">
    <source>
        <dbReference type="SAM" id="MobiDB-lite"/>
    </source>
</evidence>
<keyword evidence="7" id="KW-1185">Reference proteome</keyword>
<dbReference type="PANTHER" id="PTHR47992">
    <property type="entry name" value="PROTEIN PHOSPHATASE"/>
    <property type="match status" value="1"/>
</dbReference>
<name>A0ABM3N1R3_GALME</name>
<feature type="compositionally biased region" description="Basic and acidic residues" evidence="5">
    <location>
        <begin position="1750"/>
        <end position="1759"/>
    </location>
</feature>
<evidence type="ECO:0000313" key="8">
    <source>
        <dbReference type="RefSeq" id="XP_052757526.1"/>
    </source>
</evidence>
<dbReference type="PROSITE" id="PS01032">
    <property type="entry name" value="PPM_1"/>
    <property type="match status" value="1"/>
</dbReference>
<feature type="compositionally biased region" description="Polar residues" evidence="5">
    <location>
        <begin position="1480"/>
        <end position="1491"/>
    </location>
</feature>
<feature type="compositionally biased region" description="Polar residues" evidence="5">
    <location>
        <begin position="995"/>
        <end position="1004"/>
    </location>
</feature>
<accession>A0ABM3N1R3</accession>
<evidence type="ECO:0000256" key="1">
    <source>
        <dbReference type="ARBA" id="ARBA00022723"/>
    </source>
</evidence>
<feature type="region of interest" description="Disordered" evidence="5">
    <location>
        <begin position="510"/>
        <end position="553"/>
    </location>
</feature>
<dbReference type="Gene3D" id="3.60.40.10">
    <property type="entry name" value="PPM-type phosphatase domain"/>
    <property type="match status" value="1"/>
</dbReference>
<feature type="region of interest" description="Disordered" evidence="5">
    <location>
        <begin position="1441"/>
        <end position="1794"/>
    </location>
</feature>
<evidence type="ECO:0000256" key="3">
    <source>
        <dbReference type="ARBA" id="ARBA00022912"/>
    </source>
</evidence>
<feature type="compositionally biased region" description="Low complexity" evidence="5">
    <location>
        <begin position="1723"/>
        <end position="1746"/>
    </location>
</feature>